<evidence type="ECO:0000256" key="3">
    <source>
        <dbReference type="ARBA" id="ARBA00022737"/>
    </source>
</evidence>
<dbReference type="InterPro" id="IPR016024">
    <property type="entry name" value="ARM-type_fold"/>
</dbReference>
<dbReference type="GO" id="GO:0005634">
    <property type="term" value="C:nucleus"/>
    <property type="evidence" value="ECO:0007669"/>
    <property type="project" value="TreeGrafter"/>
</dbReference>
<organism evidence="7 8">
    <name type="scientific">Lachancea meyersii CBS 8951</name>
    <dbReference type="NCBI Taxonomy" id="1266667"/>
    <lineage>
        <taxon>Eukaryota</taxon>
        <taxon>Fungi</taxon>
        <taxon>Dikarya</taxon>
        <taxon>Ascomycota</taxon>
        <taxon>Saccharomycotina</taxon>
        <taxon>Saccharomycetes</taxon>
        <taxon>Saccharomycetales</taxon>
        <taxon>Saccharomycetaceae</taxon>
        <taxon>Lachancea</taxon>
    </lineage>
</organism>
<evidence type="ECO:0000259" key="5">
    <source>
        <dbReference type="Pfam" id="PF13001"/>
    </source>
</evidence>
<evidence type="ECO:0000313" key="8">
    <source>
        <dbReference type="Proteomes" id="UP000191144"/>
    </source>
</evidence>
<keyword evidence="8" id="KW-1185">Reference proteome</keyword>
<dbReference type="Proteomes" id="UP000191144">
    <property type="component" value="Chromosome H"/>
</dbReference>
<dbReference type="GO" id="GO:0060090">
    <property type="term" value="F:molecular adaptor activity"/>
    <property type="evidence" value="ECO:0007669"/>
    <property type="project" value="InterPro"/>
</dbReference>
<dbReference type="Pfam" id="PF13001">
    <property type="entry name" value="ECM29_N"/>
    <property type="match status" value="1"/>
</dbReference>
<evidence type="ECO:0000313" key="7">
    <source>
        <dbReference type="EMBL" id="SCV04250.1"/>
    </source>
</evidence>
<keyword evidence="3" id="KW-0677">Repeat</keyword>
<keyword evidence="4" id="KW-0647">Proteasome</keyword>
<dbReference type="InterPro" id="IPR011989">
    <property type="entry name" value="ARM-like"/>
</dbReference>
<dbReference type="GO" id="GO:0005737">
    <property type="term" value="C:cytoplasm"/>
    <property type="evidence" value="ECO:0007669"/>
    <property type="project" value="UniProtKB-SubCell"/>
</dbReference>
<dbReference type="InterPro" id="IPR024372">
    <property type="entry name" value="Ecm29_N"/>
</dbReference>
<gene>
    <name evidence="7" type="ORF">LAME_0H16952G</name>
</gene>
<name>A0A1G4KI70_9SACH</name>
<dbReference type="GO" id="GO:0036503">
    <property type="term" value="P:ERAD pathway"/>
    <property type="evidence" value="ECO:0007669"/>
    <property type="project" value="TreeGrafter"/>
</dbReference>
<proteinExistence type="predicted"/>
<comment type="subcellular location">
    <subcellularLocation>
        <location evidence="1">Cytoplasm</location>
    </subcellularLocation>
</comment>
<dbReference type="Gene3D" id="1.25.10.10">
    <property type="entry name" value="Leucine-rich Repeat Variant"/>
    <property type="match status" value="2"/>
</dbReference>
<feature type="domain" description="Proteasome adapter and scaffold protein ECM29 HEAT-repeat" evidence="6">
    <location>
        <begin position="1292"/>
        <end position="1453"/>
    </location>
</feature>
<keyword evidence="2" id="KW-0963">Cytoplasm</keyword>
<dbReference type="GO" id="GO:0000502">
    <property type="term" value="C:proteasome complex"/>
    <property type="evidence" value="ECO:0007669"/>
    <property type="project" value="UniProtKB-KW"/>
</dbReference>
<dbReference type="PANTHER" id="PTHR23346">
    <property type="entry name" value="TRANSLATIONAL ACTIVATOR GCN1-RELATED"/>
    <property type="match status" value="1"/>
</dbReference>
<evidence type="ECO:0000259" key="6">
    <source>
        <dbReference type="Pfam" id="PF24492"/>
    </source>
</evidence>
<accession>A0A1G4KI70</accession>
<dbReference type="SUPFAM" id="SSF48371">
    <property type="entry name" value="ARM repeat"/>
    <property type="match status" value="2"/>
</dbReference>
<evidence type="ECO:0000256" key="2">
    <source>
        <dbReference type="ARBA" id="ARBA00022490"/>
    </source>
</evidence>
<dbReference type="OrthoDB" id="16066at2759"/>
<dbReference type="PANTHER" id="PTHR23346:SF19">
    <property type="entry name" value="PROTEASOME ADAPTER AND SCAFFOLD PROTEIN ECM29"/>
    <property type="match status" value="1"/>
</dbReference>
<sequence>MALSENEEVKLIEKADLRFVLASSEEAFERNLDIFFPAVLLKLASQHASVRQMVFQVVKNVMGRIGALKSVKLPTGKLIAQAKAKSCDSPAVGQYSLLFASRGVERMSEKEKQELVPEVIEGFSLVPESLKPRMFNVLCKLLLSWKTPLKASSEEQVILEKLDVGLMDDKLFLLEKFTSFFFLSPLKADPQANVIPRGYSCPGLSVSEVEFFTYNAGVSFNKEQLLAYKEAIFRLVISGFLPEDMLVKFFTVVSTDTSDLSNQATGLLKKVHIPYEDVKFIDSVVGLYIGDSNLGRPPVIPVLQEKLLSLMTSSVIATKDFKTVSVILSIGLNSSFFKLRSAALHFIQHVARYNHAALASQDDLSDFSTNIASLIRNNLHSEGWPRFQLNSSVPNFALSLEQRRKQYETLGIILKQDEYYVQDLSFVRFLLDSMRGDLSIFRATIQDALNSLTPLMKSLSAELKVKLKNIATKTLNDNYDMYHGTGDDKEALMFCRVVMIKFINSAFPFEDAEARYLNVMGTWKENRFDLKEESLKGLHPYWYRVTQSYDAQLTRPKYKIENDEIEEVMFPDTQELIRLFNVNLENLDNRDLDTFSQTLDQAVRFIFRNAVSQATLKRKGTSIVQDEHWLQRVDNSLKIDDNIRSMVKKEILGVSEELMLKFLTTLIEELIKGNFAYNEPQINSDEISLSTLVVVFAECTQGAVIQQLQSSLKNLHSALGKHQFLPEHDAGCIAKLYGIIFSNTATENDTVELLNSIEIPIESADFLAVIHSASHSIPLTFLNGRSVNRSQLMNYGEKLTMAAGLPQTQLVAMKGLAQLLKYGLLEQLDIESKSQILKELTTLFKKNMLKSRDSMILWALLSMYSTDSTTAEVYFDALQETHVSKEINLQFFTGEAISIVAGGWRSKVLVYENFLNDDIISGLASQFDGRFSASILPKLLKCCEATKPSLRKAACIWLLCFVKYLGDTNLVRTNAEDIHLCFVRFLGESDDIIQDSASRGLGLIFDSCDKEGQDNMLKGLLKSFIDPKATTGVTPGTITSETQLFEPGTMNTNEGSLTTYKDILSLASEAGDPSMVYKFMPLARNSALWSSRKGMAFGLTSMFSKTSLSDLFTSNRTFAEKLVPLLYRYRFDPYRNVADAMNGIWQTLIKNTAETVAQFYEPILHETLKGMGAKDWRVREASVYALTDLLSSSGETLYHKNLETVWTMTFRVMDDIKESVRSAGLKLAKKLSSSLVRSAANNSGQSSDMQEILTMLIPLFLGPKGLNSDADEVKSFALETLINLVKESKKALEKFAPSLIYEFLMLLSPLEPQAINYLTMNADKYNISAVAVDMQRATTIQSSPMMNCVEGLLGLCTGDLLSAAVESVILASKKGIGLPSKIGATTAIELVVGMNPNDLRPFGAKLLKACFLGLNDRNRTVREAYATSLGRVCKLCTPARVSKYGGKLVDKFMSADNETDQIIVGLAIESIHKYSPVMFESVASAFLPFIFVAKHSEDNVSEVFTRVWDEATSSGTGTVRLHLAEIVSLASANLGSPDFNVRLMCGKSVCDVCTYATPNAPVKIIEQLCTALLEASNGRSWQGKEVVIESLVSLAAKFESILLRSEEQTAALETRLVTELTRDNSEYVRKVLLVVLPLVTKFPGTKLLDKILEVAQKVITDIDNNGLDAASEAGSSDVNHKKQRLTSSVTRKSQRDNVLSEEYKITLLKGCATMLEACISAKRSNVLLELIAASTIGLFESQTIVNTWRSQIAVSEIGYLIATREGDAKNDEITDFLKKLWRKSFEEAFREEAIENVKIQCVKFGKVLLQKKVTFNFVVVSNLQELLRSDPTPQVITALHNAGIV</sequence>
<protein>
    <submittedName>
        <fullName evidence="7">LAME_0H16952g1_1</fullName>
    </submittedName>
</protein>
<dbReference type="EMBL" id="LT598480">
    <property type="protein sequence ID" value="SCV04250.1"/>
    <property type="molecule type" value="Genomic_DNA"/>
</dbReference>
<feature type="domain" description="Proteasome component Ecm29 N-terminal" evidence="5">
    <location>
        <begin position="12"/>
        <end position="521"/>
    </location>
</feature>
<dbReference type="GO" id="GO:0043248">
    <property type="term" value="P:proteasome assembly"/>
    <property type="evidence" value="ECO:0007669"/>
    <property type="project" value="InterPro"/>
</dbReference>
<dbReference type="InterPro" id="IPR055443">
    <property type="entry name" value="HEAT_ECM29"/>
</dbReference>
<evidence type="ECO:0000256" key="1">
    <source>
        <dbReference type="ARBA" id="ARBA00004496"/>
    </source>
</evidence>
<reference evidence="8" key="1">
    <citation type="submission" date="2016-03" db="EMBL/GenBank/DDBJ databases">
        <authorList>
            <person name="Devillers Hugo."/>
        </authorList>
    </citation>
    <scope>NUCLEOTIDE SEQUENCE [LARGE SCALE GENOMIC DNA]</scope>
</reference>
<dbReference type="Pfam" id="PF24492">
    <property type="entry name" value="HEAT_ECM29"/>
    <property type="match status" value="1"/>
</dbReference>
<evidence type="ECO:0000256" key="4">
    <source>
        <dbReference type="ARBA" id="ARBA00022942"/>
    </source>
</evidence>